<evidence type="ECO:0000256" key="6">
    <source>
        <dbReference type="ARBA" id="ARBA00038076"/>
    </source>
</evidence>
<dbReference type="GO" id="GO:0005886">
    <property type="term" value="C:plasma membrane"/>
    <property type="evidence" value="ECO:0007669"/>
    <property type="project" value="UniProtKB-SubCell"/>
</dbReference>
<dbReference type="EMBL" id="CP000142">
    <property type="protein sequence ID" value="ABA87627.1"/>
    <property type="molecule type" value="Genomic_DNA"/>
</dbReference>
<gene>
    <name evidence="10" type="ordered locus">Pcar_0367</name>
</gene>
<protein>
    <submittedName>
        <fullName evidence="10">ABC transporter, membrane protein</fullName>
    </submittedName>
</protein>
<keyword evidence="3 7" id="KW-0812">Transmembrane</keyword>
<dbReference type="PANTHER" id="PTHR30572:SF4">
    <property type="entry name" value="ABC TRANSPORTER PERMEASE YTRF"/>
    <property type="match status" value="1"/>
</dbReference>
<dbReference type="InterPro" id="IPR025857">
    <property type="entry name" value="MacB_PCD"/>
</dbReference>
<dbReference type="InterPro" id="IPR003838">
    <property type="entry name" value="ABC3_permease_C"/>
</dbReference>
<keyword evidence="11" id="KW-1185">Reference proteome</keyword>
<feature type="transmembrane region" description="Helical" evidence="7">
    <location>
        <begin position="281"/>
        <end position="306"/>
    </location>
</feature>
<feature type="transmembrane region" description="Helical" evidence="7">
    <location>
        <begin position="21"/>
        <end position="41"/>
    </location>
</feature>
<keyword evidence="4 7" id="KW-1133">Transmembrane helix</keyword>
<sequence>MKWQKLVAVALRSLTRNRMRSLLTMLGIIIGVGSVIALVALGEGSQADIAAEIDSMGTNLIIVVPESADSHGVRGAAGSSTSLSLEDADAIRAEALAVANVSAEIRLSEQVVAGNSNWNTSVQGVSQTFPLIRNYAVVRGSFFSLRDVKAKAKLAVLGQTVVDKLFAGQNPVGQRIRIRNVPFKVIGVLGEKGQNGMGDDQDDVILVPAPTALYRLSDGKTVRGILVSASTPAEVEAAKAQVRAVLRKTHGLRDEQPDDFALREQSEITAMASQVTGALTLLLSAIAGVSLLVGGIGVMNIMLVSVTERTREIGIRLAIGARSGDVLLQFLIEAVILCLCGGLIGIVVGLGAAFSLGQMMGTAVVANPAVILLSVGFTLVVGVFFGFYPARKAANLNPIEALRYE</sequence>
<evidence type="ECO:0000313" key="11">
    <source>
        <dbReference type="Proteomes" id="UP000002534"/>
    </source>
</evidence>
<dbReference type="KEGG" id="pca:Pcar_0367"/>
<dbReference type="InterPro" id="IPR050250">
    <property type="entry name" value="Macrolide_Exporter_MacB"/>
</dbReference>
<reference evidence="11" key="1">
    <citation type="submission" date="2005-10" db="EMBL/GenBank/DDBJ databases">
        <title>Complete sequence of Pelobacter carbinolicus DSM 2380.</title>
        <authorList>
            <person name="Copeland A."/>
            <person name="Lucas S."/>
            <person name="Lapidus A."/>
            <person name="Barry K."/>
            <person name="Detter J.C."/>
            <person name="Glavina T."/>
            <person name="Hammon N."/>
            <person name="Israni S."/>
            <person name="Pitluck S."/>
            <person name="Chertkov O."/>
            <person name="Schmutz J."/>
            <person name="Larimer F."/>
            <person name="Land M."/>
            <person name="Kyrpides N."/>
            <person name="Ivanova N."/>
            <person name="Richardson P."/>
        </authorList>
    </citation>
    <scope>NUCLEOTIDE SEQUENCE [LARGE SCALE GENOMIC DNA]</scope>
    <source>
        <strain evidence="11">DSM 2380 / NBRC 103641 / GraBd1</strain>
    </source>
</reference>
<dbReference type="Proteomes" id="UP000002534">
    <property type="component" value="Chromosome"/>
</dbReference>
<evidence type="ECO:0000256" key="5">
    <source>
        <dbReference type="ARBA" id="ARBA00023136"/>
    </source>
</evidence>
<dbReference type="GO" id="GO:0022857">
    <property type="term" value="F:transmembrane transporter activity"/>
    <property type="evidence" value="ECO:0007669"/>
    <property type="project" value="TreeGrafter"/>
</dbReference>
<keyword evidence="5 7" id="KW-0472">Membrane</keyword>
<dbReference type="RefSeq" id="WP_011340047.1">
    <property type="nucleotide sequence ID" value="NC_007498.2"/>
</dbReference>
<feature type="domain" description="ABC3 transporter permease C-terminal" evidence="8">
    <location>
        <begin position="285"/>
        <end position="398"/>
    </location>
</feature>
<evidence type="ECO:0000256" key="2">
    <source>
        <dbReference type="ARBA" id="ARBA00022475"/>
    </source>
</evidence>
<evidence type="ECO:0000256" key="4">
    <source>
        <dbReference type="ARBA" id="ARBA00022989"/>
    </source>
</evidence>
<accession>Q3A7L7</accession>
<evidence type="ECO:0000256" key="7">
    <source>
        <dbReference type="SAM" id="Phobius"/>
    </source>
</evidence>
<evidence type="ECO:0000259" key="8">
    <source>
        <dbReference type="Pfam" id="PF02687"/>
    </source>
</evidence>
<proteinExistence type="inferred from homology"/>
<comment type="similarity">
    <text evidence="6">Belongs to the ABC-4 integral membrane protein family.</text>
</comment>
<reference evidence="10 11" key="2">
    <citation type="journal article" date="2012" name="BMC Genomics">
        <title>The genome of Pelobacter carbinolicus reveals surprising metabolic capabilities and physiological features.</title>
        <authorList>
            <person name="Aklujkar M."/>
            <person name="Haveman S.A."/>
            <person name="Didonato R.Jr."/>
            <person name="Chertkov O."/>
            <person name="Han C.S."/>
            <person name="Land M.L."/>
            <person name="Brown P."/>
            <person name="Lovley D.R."/>
        </authorList>
    </citation>
    <scope>NUCLEOTIDE SEQUENCE [LARGE SCALE GENOMIC DNA]</scope>
    <source>
        <strain evidence="11">DSM 2380 / NBRC 103641 / GraBd1</strain>
    </source>
</reference>
<feature type="domain" description="MacB-like periplasmic core" evidence="9">
    <location>
        <begin position="21"/>
        <end position="244"/>
    </location>
</feature>
<evidence type="ECO:0000256" key="3">
    <source>
        <dbReference type="ARBA" id="ARBA00022692"/>
    </source>
</evidence>
<organism evidence="10 11">
    <name type="scientific">Syntrophotalea carbinolica (strain DSM 2380 / NBRC 103641 / GraBd1)</name>
    <name type="common">Pelobacter carbinolicus</name>
    <dbReference type="NCBI Taxonomy" id="338963"/>
    <lineage>
        <taxon>Bacteria</taxon>
        <taxon>Pseudomonadati</taxon>
        <taxon>Thermodesulfobacteriota</taxon>
        <taxon>Desulfuromonadia</taxon>
        <taxon>Desulfuromonadales</taxon>
        <taxon>Syntrophotaleaceae</taxon>
        <taxon>Syntrophotalea</taxon>
    </lineage>
</organism>
<keyword evidence="2" id="KW-1003">Cell membrane</keyword>
<comment type="subcellular location">
    <subcellularLocation>
        <location evidence="1">Cell membrane</location>
        <topology evidence="1">Multi-pass membrane protein</topology>
    </subcellularLocation>
</comment>
<dbReference type="STRING" id="338963.Pcar_0367"/>
<dbReference type="eggNOG" id="COG0577">
    <property type="taxonomic scope" value="Bacteria"/>
</dbReference>
<feature type="transmembrane region" description="Helical" evidence="7">
    <location>
        <begin position="327"/>
        <end position="354"/>
    </location>
</feature>
<name>Q3A7L7_SYNC1</name>
<evidence type="ECO:0000256" key="1">
    <source>
        <dbReference type="ARBA" id="ARBA00004651"/>
    </source>
</evidence>
<evidence type="ECO:0000313" key="10">
    <source>
        <dbReference type="EMBL" id="ABA87627.1"/>
    </source>
</evidence>
<evidence type="ECO:0000259" key="9">
    <source>
        <dbReference type="Pfam" id="PF12704"/>
    </source>
</evidence>
<dbReference type="Pfam" id="PF12704">
    <property type="entry name" value="MacB_PCD"/>
    <property type="match status" value="1"/>
</dbReference>
<dbReference type="OrthoDB" id="9802264at2"/>
<dbReference type="HOGENOM" id="CLU_000604_8_0_7"/>
<feature type="transmembrane region" description="Helical" evidence="7">
    <location>
        <begin position="366"/>
        <end position="388"/>
    </location>
</feature>
<dbReference type="Pfam" id="PF02687">
    <property type="entry name" value="FtsX"/>
    <property type="match status" value="1"/>
</dbReference>
<dbReference type="AlphaFoldDB" id="Q3A7L7"/>
<dbReference type="PANTHER" id="PTHR30572">
    <property type="entry name" value="MEMBRANE COMPONENT OF TRANSPORTER-RELATED"/>
    <property type="match status" value="1"/>
</dbReference>